<keyword evidence="4" id="KW-0732">Signal</keyword>
<dbReference type="SUPFAM" id="SSF51445">
    <property type="entry name" value="(Trans)glycosidases"/>
    <property type="match status" value="1"/>
</dbReference>
<dbReference type="GO" id="GO:0005764">
    <property type="term" value="C:lysosome"/>
    <property type="evidence" value="ECO:0007669"/>
    <property type="project" value="TreeGrafter"/>
</dbReference>
<evidence type="ECO:0000313" key="9">
    <source>
        <dbReference type="EMBL" id="QNE36027.1"/>
    </source>
</evidence>
<dbReference type="GO" id="GO:0004560">
    <property type="term" value="F:alpha-L-fucosidase activity"/>
    <property type="evidence" value="ECO:0007669"/>
    <property type="project" value="InterPro"/>
</dbReference>
<dbReference type="RefSeq" id="WP_185275461.1">
    <property type="nucleotide sequence ID" value="NZ_CP043641.1"/>
</dbReference>
<gene>
    <name evidence="9" type="ORF">F1C12_13425</name>
</gene>
<evidence type="ECO:0000256" key="3">
    <source>
        <dbReference type="ARBA" id="ARBA00012662"/>
    </source>
</evidence>
<dbReference type="EMBL" id="CP043641">
    <property type="protein sequence ID" value="QNE36027.1"/>
    <property type="molecule type" value="Genomic_DNA"/>
</dbReference>
<feature type="site" description="May be important for catalysis" evidence="7">
    <location>
        <position position="286"/>
    </location>
</feature>
<dbReference type="Proteomes" id="UP000515511">
    <property type="component" value="Chromosome"/>
</dbReference>
<keyword evidence="6" id="KW-0326">Glycosidase</keyword>
<evidence type="ECO:0000256" key="5">
    <source>
        <dbReference type="ARBA" id="ARBA00022801"/>
    </source>
</evidence>
<accession>A0A7G6YC12</accession>
<evidence type="ECO:0000256" key="1">
    <source>
        <dbReference type="ARBA" id="ARBA00004071"/>
    </source>
</evidence>
<dbReference type="PANTHER" id="PTHR10030">
    <property type="entry name" value="ALPHA-L-FUCOSIDASE"/>
    <property type="match status" value="1"/>
</dbReference>
<dbReference type="EC" id="3.2.1.51" evidence="3"/>
<dbReference type="PANTHER" id="PTHR10030:SF37">
    <property type="entry name" value="ALPHA-L-FUCOSIDASE-RELATED"/>
    <property type="match status" value="1"/>
</dbReference>
<dbReference type="PIRSF" id="PIRSF001092">
    <property type="entry name" value="Alpha-L-fucosidase"/>
    <property type="match status" value="1"/>
</dbReference>
<proteinExistence type="inferred from homology"/>
<dbReference type="Gene3D" id="3.20.20.80">
    <property type="entry name" value="Glycosidases"/>
    <property type="match status" value="1"/>
</dbReference>
<dbReference type="KEGG" id="lse:F1C12_13425"/>
<evidence type="ECO:0000259" key="8">
    <source>
        <dbReference type="Pfam" id="PF01120"/>
    </source>
</evidence>
<dbReference type="Pfam" id="PF01120">
    <property type="entry name" value="Alpha_L_fucos"/>
    <property type="match status" value="1"/>
</dbReference>
<comment type="similarity">
    <text evidence="2">Belongs to the glycosyl hydrolase 29 family.</text>
</comment>
<dbReference type="PRINTS" id="PR00741">
    <property type="entry name" value="GLHYDRLASE29"/>
</dbReference>
<evidence type="ECO:0000256" key="4">
    <source>
        <dbReference type="ARBA" id="ARBA00022729"/>
    </source>
</evidence>
<dbReference type="InterPro" id="IPR016286">
    <property type="entry name" value="FUC_metazoa-typ"/>
</dbReference>
<evidence type="ECO:0000313" key="10">
    <source>
        <dbReference type="Proteomes" id="UP000515511"/>
    </source>
</evidence>
<dbReference type="SMART" id="SM00812">
    <property type="entry name" value="Alpha_L_fucos"/>
    <property type="match status" value="1"/>
</dbReference>
<dbReference type="AlphaFoldDB" id="A0A7G6YC12"/>
<keyword evidence="5" id="KW-0378">Hydrolase</keyword>
<feature type="domain" description="Glycoside hydrolase family 29 N-terminal" evidence="8">
    <location>
        <begin position="18"/>
        <end position="354"/>
    </location>
</feature>
<dbReference type="InterPro" id="IPR057739">
    <property type="entry name" value="Glyco_hydro_29_N"/>
</dbReference>
<organism evidence="9 10">
    <name type="scientific">Leifsonia shinshuensis</name>
    <dbReference type="NCBI Taxonomy" id="150026"/>
    <lineage>
        <taxon>Bacteria</taxon>
        <taxon>Bacillati</taxon>
        <taxon>Actinomycetota</taxon>
        <taxon>Actinomycetes</taxon>
        <taxon>Micrococcales</taxon>
        <taxon>Microbacteriaceae</taxon>
        <taxon>Leifsonia</taxon>
    </lineage>
</organism>
<evidence type="ECO:0000256" key="6">
    <source>
        <dbReference type="ARBA" id="ARBA00023295"/>
    </source>
</evidence>
<protein>
    <recommendedName>
        <fullName evidence="3">alpha-L-fucosidase</fullName>
        <ecNumber evidence="3">3.2.1.51</ecNumber>
    </recommendedName>
</protein>
<reference evidence="10" key="1">
    <citation type="submission" date="2019-09" db="EMBL/GenBank/DDBJ databases">
        <title>Antimicrobial potential of Antarctic Bacteria.</title>
        <authorList>
            <person name="Benaud N."/>
            <person name="Edwards R.J."/>
            <person name="Ferrari B.C."/>
        </authorList>
    </citation>
    <scope>NUCLEOTIDE SEQUENCE [LARGE SCALE GENOMIC DNA]</scope>
    <source>
        <strain evidence="10">INR9</strain>
    </source>
</reference>
<sequence length="458" mass="50287">MTPTLTAAPDSFVRTDLVQLPGGEWFTGAGFGLFVHWDHASQQGIEISWPLVGRSIIPGSDAVEDTVTVEQYQSTAATFDPVEWDAVALARLAKRAGARYVVFTARHHAGYSMFHTAHSEFGIEHSPFGRDITREFVEAIRAEGIRVGIYYSLPDWGHPDYPAFTMDDRPYPLEHWPAAADAANAGTPVADDRHRRPSPEQWARYQDYLRGQLTELLTDYGTIDLLWFDGEWERSEEEWDSAGLRALIKSLQPDVVINDRLLGQGDYKTPEQGFPVVAPEGPWELCLTIGQMWAWRPGDTKSKSTVSLLTTLIEVASRGGNLLLNIGPKGDGSLNGSQVRTLEEIGAWMDAHSESVVGVSPTTGVDFYGPSTARQGTLYLHLVMRPIEQVIVRGIPVGRVRSVRLLATGEELPFEVNVEVHEQAEQSGEALGELHIPAPAASGAPIDVLAIDFEPLAG</sequence>
<evidence type="ECO:0000256" key="7">
    <source>
        <dbReference type="PIRSR" id="PIRSR001092-1"/>
    </source>
</evidence>
<dbReference type="InterPro" id="IPR000933">
    <property type="entry name" value="Glyco_hydro_29"/>
</dbReference>
<comment type="function">
    <text evidence="1">Alpha-L-fucosidase is responsible for hydrolyzing the alpha-1,6-linked fucose joined to the reducing-end N-acetylglucosamine of the carbohydrate moieties of glycoproteins.</text>
</comment>
<dbReference type="InterPro" id="IPR017853">
    <property type="entry name" value="GH"/>
</dbReference>
<evidence type="ECO:0000256" key="2">
    <source>
        <dbReference type="ARBA" id="ARBA00007951"/>
    </source>
</evidence>
<dbReference type="GO" id="GO:0006004">
    <property type="term" value="P:fucose metabolic process"/>
    <property type="evidence" value="ECO:0007669"/>
    <property type="project" value="InterPro"/>
</dbReference>
<name>A0A7G6YC12_9MICO</name>
<dbReference type="GO" id="GO:0016139">
    <property type="term" value="P:glycoside catabolic process"/>
    <property type="evidence" value="ECO:0007669"/>
    <property type="project" value="TreeGrafter"/>
</dbReference>